<dbReference type="EMBL" id="DNWC01000085">
    <property type="protein sequence ID" value="HBJ08630.1"/>
    <property type="molecule type" value="Genomic_DNA"/>
</dbReference>
<dbReference type="Proteomes" id="UP000262954">
    <property type="component" value="Unassembled WGS sequence"/>
</dbReference>
<name>A0A316R1I3_9BACT</name>
<evidence type="ECO:0000313" key="4">
    <source>
        <dbReference type="EMBL" id="HBJ08630.1"/>
    </source>
</evidence>
<evidence type="ECO:0000256" key="1">
    <source>
        <dbReference type="ARBA" id="ARBA00022676"/>
    </source>
</evidence>
<evidence type="ECO:0000256" key="3">
    <source>
        <dbReference type="ARBA" id="ARBA00024356"/>
    </source>
</evidence>
<proteinExistence type="inferred from homology"/>
<dbReference type="AlphaFoldDB" id="A0A316R1I3"/>
<keyword evidence="4" id="KW-0326">Glycosidase</keyword>
<dbReference type="PIRSF" id="PIRSF016202">
    <property type="entry name" value="PH1107"/>
    <property type="match status" value="1"/>
</dbReference>
<accession>A0A316R1I3</accession>
<dbReference type="SUPFAM" id="SSF75005">
    <property type="entry name" value="Arabinanase/levansucrase/invertase"/>
    <property type="match status" value="1"/>
</dbReference>
<dbReference type="Pfam" id="PF04041">
    <property type="entry name" value="Glyco_hydro_130"/>
    <property type="match status" value="1"/>
</dbReference>
<dbReference type="GO" id="GO:0016798">
    <property type="term" value="F:hydrolase activity, acting on glycosyl bonds"/>
    <property type="evidence" value="ECO:0007669"/>
    <property type="project" value="UniProtKB-KW"/>
</dbReference>
<dbReference type="InterPro" id="IPR023296">
    <property type="entry name" value="Glyco_hydro_beta-prop_sf"/>
</dbReference>
<dbReference type="Gene3D" id="2.115.10.20">
    <property type="entry name" value="Glycosyl hydrolase domain, family 43"/>
    <property type="match status" value="1"/>
</dbReference>
<evidence type="ECO:0000256" key="2">
    <source>
        <dbReference type="ARBA" id="ARBA00022679"/>
    </source>
</evidence>
<keyword evidence="4" id="KW-0378">Hydrolase</keyword>
<evidence type="ECO:0000313" key="5">
    <source>
        <dbReference type="Proteomes" id="UP000262954"/>
    </source>
</evidence>
<comment type="similarity">
    <text evidence="3">Belongs to the glycosyl hydrolase 130 family.</text>
</comment>
<dbReference type="PANTHER" id="PTHR34106:SF5">
    <property type="entry name" value="GLYCOSIDASE"/>
    <property type="match status" value="1"/>
</dbReference>
<dbReference type="CDD" id="cd18612">
    <property type="entry name" value="GH130_Lin0857-like"/>
    <property type="match status" value="1"/>
</dbReference>
<gene>
    <name evidence="4" type="ORF">DDY73_06450</name>
</gene>
<keyword evidence="2" id="KW-0808">Transferase</keyword>
<dbReference type="InterPro" id="IPR007184">
    <property type="entry name" value="Mannoside_phosphorylase"/>
</dbReference>
<dbReference type="GO" id="GO:0016757">
    <property type="term" value="F:glycosyltransferase activity"/>
    <property type="evidence" value="ECO:0007669"/>
    <property type="project" value="UniProtKB-KW"/>
</dbReference>
<reference evidence="4 5" key="1">
    <citation type="journal article" date="2018" name="Nat. Biotechnol.">
        <title>A standardized bacterial taxonomy based on genome phylogeny substantially revises the tree of life.</title>
        <authorList>
            <person name="Parks D.H."/>
            <person name="Chuvochina M."/>
            <person name="Waite D.W."/>
            <person name="Rinke C."/>
            <person name="Skarshewski A."/>
            <person name="Chaumeil P.A."/>
            <person name="Hugenholtz P."/>
        </authorList>
    </citation>
    <scope>NUCLEOTIDE SEQUENCE [LARGE SCALE GENOMIC DNA]</scope>
    <source>
        <strain evidence="4">UBA11482</strain>
    </source>
</reference>
<protein>
    <submittedName>
        <fullName evidence="4">Glycosidase</fullName>
    </submittedName>
</protein>
<organism evidence="4 5">
    <name type="scientific">Coprobacter fastidiosus</name>
    <dbReference type="NCBI Taxonomy" id="1099853"/>
    <lineage>
        <taxon>Bacteria</taxon>
        <taxon>Pseudomonadati</taxon>
        <taxon>Bacteroidota</taxon>
        <taxon>Bacteroidia</taxon>
        <taxon>Bacteroidales</taxon>
        <taxon>Barnesiellaceae</taxon>
        <taxon>Coprobacter</taxon>
    </lineage>
</organism>
<sequence length="347" mass="39163">MDIAKRNPQNPIMRPSDLKPGIEGMEIVCLLNPGVFRYNNKIWLLLRVAERPKQIENKISFPIYNKDGKIEILSFDKNDPSLDASDPRVIGYQGKNYLTTLSYLRFVCSEDGVHFHEDPSFPPLFGRGDLEAFGIEDCRVATMEDGFFLTFTEVSSVAVGVGLIETKDFNNYIHHGMIFPPHNKDCALFEEKINGKYYAFHRPSSPELGGNYIWLAESPDRKHWGNHKCVATTREGKWDSARVGAGAPPIRTERGWLEIYHGATHDHRYCLGALLLDLNDPSKVISRSEEPIMEPIADYEQTGFFGNVVFTNGHYVDGDTVHLYYGASDEVICAATLSVKEILNTLK</sequence>
<dbReference type="RefSeq" id="WP_009318463.1">
    <property type="nucleotide sequence ID" value="NZ_CABKQP010000003.1"/>
</dbReference>
<keyword evidence="1" id="KW-0328">Glycosyltransferase</keyword>
<comment type="caution">
    <text evidence="4">The sequence shown here is derived from an EMBL/GenBank/DDBJ whole genome shotgun (WGS) entry which is preliminary data.</text>
</comment>
<dbReference type="PANTHER" id="PTHR34106">
    <property type="entry name" value="GLYCOSIDASE"/>
    <property type="match status" value="1"/>
</dbReference>